<keyword evidence="3" id="KW-1003">Cell membrane</keyword>
<dbReference type="NCBIfam" id="NF037955">
    <property type="entry name" value="mfs"/>
    <property type="match status" value="1"/>
</dbReference>
<dbReference type="RefSeq" id="WP_035087122.1">
    <property type="nucleotide sequence ID" value="NZ_JQGC01000033.1"/>
</dbReference>
<keyword evidence="4" id="KW-0997">Cell inner membrane</keyword>
<name>A0A087LWB5_9HYPH</name>
<evidence type="ECO:0000256" key="3">
    <source>
        <dbReference type="ARBA" id="ARBA00022475"/>
    </source>
</evidence>
<comment type="caution">
    <text evidence="10">The sequence shown here is derived from an EMBL/GenBank/DDBJ whole genome shotgun (WGS) entry which is preliminary data.</text>
</comment>
<feature type="transmembrane region" description="Helical" evidence="8">
    <location>
        <begin position="282"/>
        <end position="300"/>
    </location>
</feature>
<gene>
    <name evidence="10" type="ORF">JP75_23195</name>
</gene>
<evidence type="ECO:0000256" key="4">
    <source>
        <dbReference type="ARBA" id="ARBA00022519"/>
    </source>
</evidence>
<dbReference type="GO" id="GO:0015528">
    <property type="term" value="F:lactose:proton symporter activity"/>
    <property type="evidence" value="ECO:0007669"/>
    <property type="project" value="TreeGrafter"/>
</dbReference>
<feature type="domain" description="Major facilitator superfamily associated" evidence="9">
    <location>
        <begin position="32"/>
        <end position="355"/>
    </location>
</feature>
<evidence type="ECO:0000256" key="8">
    <source>
        <dbReference type="SAM" id="Phobius"/>
    </source>
</evidence>
<dbReference type="GO" id="GO:0030395">
    <property type="term" value="F:lactose binding"/>
    <property type="evidence" value="ECO:0007669"/>
    <property type="project" value="TreeGrafter"/>
</dbReference>
<keyword evidence="7 8" id="KW-0472">Membrane</keyword>
<evidence type="ECO:0000313" key="10">
    <source>
        <dbReference type="EMBL" id="KFL28918.1"/>
    </source>
</evidence>
<keyword evidence="11" id="KW-1185">Reference proteome</keyword>
<dbReference type="InterPro" id="IPR036259">
    <property type="entry name" value="MFS_trans_sf"/>
</dbReference>
<accession>A0A087LWB5</accession>
<keyword evidence="6 8" id="KW-1133">Transmembrane helix</keyword>
<dbReference type="GO" id="GO:0005886">
    <property type="term" value="C:plasma membrane"/>
    <property type="evidence" value="ECO:0007669"/>
    <property type="project" value="UniProtKB-SubCell"/>
</dbReference>
<dbReference type="EMBL" id="JQGC01000033">
    <property type="protein sequence ID" value="KFL28918.1"/>
    <property type="molecule type" value="Genomic_DNA"/>
</dbReference>
<dbReference type="InterPro" id="IPR024989">
    <property type="entry name" value="MFS_assoc_dom"/>
</dbReference>
<keyword evidence="5 8" id="KW-0812">Transmembrane</keyword>
<proteinExistence type="predicted"/>
<organism evidence="10 11">
    <name type="scientific">Devosia riboflavina</name>
    <dbReference type="NCBI Taxonomy" id="46914"/>
    <lineage>
        <taxon>Bacteria</taxon>
        <taxon>Pseudomonadati</taxon>
        <taxon>Pseudomonadota</taxon>
        <taxon>Alphaproteobacteria</taxon>
        <taxon>Hyphomicrobiales</taxon>
        <taxon>Devosiaceae</taxon>
        <taxon>Devosia</taxon>
    </lineage>
</organism>
<dbReference type="AlphaFoldDB" id="A0A087LWB5"/>
<feature type="transmembrane region" description="Helical" evidence="8">
    <location>
        <begin position="251"/>
        <end position="270"/>
    </location>
</feature>
<evidence type="ECO:0000256" key="2">
    <source>
        <dbReference type="ARBA" id="ARBA00022448"/>
    </source>
</evidence>
<feature type="transmembrane region" description="Helical" evidence="8">
    <location>
        <begin position="216"/>
        <end position="239"/>
    </location>
</feature>
<dbReference type="Gene3D" id="1.20.1250.20">
    <property type="entry name" value="MFS general substrate transporter like domains"/>
    <property type="match status" value="2"/>
</dbReference>
<dbReference type="SUPFAM" id="SSF103473">
    <property type="entry name" value="MFS general substrate transporter"/>
    <property type="match status" value="1"/>
</dbReference>
<feature type="transmembrane region" description="Helical" evidence="8">
    <location>
        <begin position="77"/>
        <end position="96"/>
    </location>
</feature>
<feature type="transmembrane region" description="Helical" evidence="8">
    <location>
        <begin position="166"/>
        <end position="183"/>
    </location>
</feature>
<dbReference type="Pfam" id="PF12832">
    <property type="entry name" value="MFS_1_like"/>
    <property type="match status" value="1"/>
</dbReference>
<feature type="transmembrane region" description="Helical" evidence="8">
    <location>
        <begin position="47"/>
        <end position="65"/>
    </location>
</feature>
<evidence type="ECO:0000259" key="9">
    <source>
        <dbReference type="Pfam" id="PF12832"/>
    </source>
</evidence>
<dbReference type="InterPro" id="IPR026032">
    <property type="entry name" value="HcaT-like"/>
</dbReference>
<feature type="transmembrane region" description="Helical" evidence="8">
    <location>
        <begin position="306"/>
        <end position="331"/>
    </location>
</feature>
<evidence type="ECO:0000256" key="7">
    <source>
        <dbReference type="ARBA" id="ARBA00023136"/>
    </source>
</evidence>
<evidence type="ECO:0000313" key="11">
    <source>
        <dbReference type="Proteomes" id="UP000028981"/>
    </source>
</evidence>
<evidence type="ECO:0000256" key="1">
    <source>
        <dbReference type="ARBA" id="ARBA00004429"/>
    </source>
</evidence>
<comment type="subcellular location">
    <subcellularLocation>
        <location evidence="1">Cell inner membrane</location>
        <topology evidence="1">Multi-pass membrane protein</topology>
    </subcellularLocation>
</comment>
<dbReference type="Proteomes" id="UP000028981">
    <property type="component" value="Unassembled WGS sequence"/>
</dbReference>
<reference evidence="10 11" key="1">
    <citation type="submission" date="2014-08" db="EMBL/GenBank/DDBJ databases">
        <authorList>
            <person name="Hassan Y.I."/>
            <person name="Lepp D."/>
            <person name="Zhou T."/>
        </authorList>
    </citation>
    <scope>NUCLEOTIDE SEQUENCE [LARGE SCALE GENOMIC DNA]</scope>
    <source>
        <strain evidence="10 11">IFO13584</strain>
    </source>
</reference>
<dbReference type="PIRSF" id="PIRSF004925">
    <property type="entry name" value="HcaT"/>
    <property type="match status" value="1"/>
</dbReference>
<evidence type="ECO:0000256" key="6">
    <source>
        <dbReference type="ARBA" id="ARBA00022989"/>
    </source>
</evidence>
<sequence length="403" mass="43343">MSSVLSRLDTPEARASLYQFTVYLPGAVASVFLGIWLSLHGIPADQIGLINALPMLGLLLLNMVIGRIADRADDWRTAIISISLVSAVIPFALYFMSEFWGILLIWALTAMSNGLVPPIIDAATVRMTKRNGTDFGAVRAWATIGYVVGAAGIGGLLTVVGPGAFVTLYIAMTVIRAVLGFLLPRFRAPAQEATLANVPQGAPLQRVKLRDSLKPWFVLPLIAFALVNASNAVMGSFGALLWHQQGVPDHFLGPLLGIAAVGEAVLMFAWRRFGGRVTARNMILVACLAGLFRFTVLAFAPPVQALFFLQLLHAFSFGMGYFGVVHFIANWTHESNAAEAQGFANMLNQGAAMIMLVTFGWLVEWFGSAAFFASTVTCSVGIVCVLISLRMRPPKDATRPAVS</sequence>
<feature type="transmembrane region" description="Helical" evidence="8">
    <location>
        <begin position="369"/>
        <end position="389"/>
    </location>
</feature>
<feature type="transmembrane region" description="Helical" evidence="8">
    <location>
        <begin position="140"/>
        <end position="160"/>
    </location>
</feature>
<dbReference type="OrthoDB" id="9150135at2"/>
<feature type="transmembrane region" description="Helical" evidence="8">
    <location>
        <begin position="20"/>
        <end position="41"/>
    </location>
</feature>
<feature type="transmembrane region" description="Helical" evidence="8">
    <location>
        <begin position="102"/>
        <end position="120"/>
    </location>
</feature>
<dbReference type="PANTHER" id="PTHR23522:SF10">
    <property type="entry name" value="3-PHENYLPROPIONIC ACID TRANSPORTER-RELATED"/>
    <property type="match status" value="1"/>
</dbReference>
<dbReference type="PANTHER" id="PTHR23522">
    <property type="entry name" value="BLL5896 PROTEIN"/>
    <property type="match status" value="1"/>
</dbReference>
<dbReference type="STRING" id="46914.JP75_23195"/>
<feature type="transmembrane region" description="Helical" evidence="8">
    <location>
        <begin position="343"/>
        <end position="363"/>
    </location>
</feature>
<protein>
    <recommendedName>
        <fullName evidence="9">Major facilitator superfamily associated domain-containing protein</fullName>
    </recommendedName>
</protein>
<evidence type="ECO:0000256" key="5">
    <source>
        <dbReference type="ARBA" id="ARBA00022692"/>
    </source>
</evidence>
<keyword evidence="2" id="KW-0813">Transport</keyword>